<evidence type="ECO:0000313" key="1">
    <source>
        <dbReference type="EMBL" id="GBP03260.1"/>
    </source>
</evidence>
<accession>A0A4C1SPZ3</accession>
<dbReference type="AlphaFoldDB" id="A0A4C1SPZ3"/>
<dbReference type="EMBL" id="BGZK01000009">
    <property type="protein sequence ID" value="GBP03260.1"/>
    <property type="molecule type" value="Genomic_DNA"/>
</dbReference>
<organism evidence="1 2">
    <name type="scientific">Eumeta variegata</name>
    <name type="common">Bagworm moth</name>
    <name type="synonym">Eumeta japonica</name>
    <dbReference type="NCBI Taxonomy" id="151549"/>
    <lineage>
        <taxon>Eukaryota</taxon>
        <taxon>Metazoa</taxon>
        <taxon>Ecdysozoa</taxon>
        <taxon>Arthropoda</taxon>
        <taxon>Hexapoda</taxon>
        <taxon>Insecta</taxon>
        <taxon>Pterygota</taxon>
        <taxon>Neoptera</taxon>
        <taxon>Endopterygota</taxon>
        <taxon>Lepidoptera</taxon>
        <taxon>Glossata</taxon>
        <taxon>Ditrysia</taxon>
        <taxon>Tineoidea</taxon>
        <taxon>Psychidae</taxon>
        <taxon>Oiketicinae</taxon>
        <taxon>Eumeta</taxon>
    </lineage>
</organism>
<protein>
    <submittedName>
        <fullName evidence="1">Uncharacterized protein</fullName>
    </submittedName>
</protein>
<comment type="caution">
    <text evidence="1">The sequence shown here is derived from an EMBL/GenBank/DDBJ whole genome shotgun (WGS) entry which is preliminary data.</text>
</comment>
<keyword evidence="2" id="KW-1185">Reference proteome</keyword>
<dbReference type="Proteomes" id="UP000299102">
    <property type="component" value="Unassembled WGS sequence"/>
</dbReference>
<evidence type="ECO:0000313" key="2">
    <source>
        <dbReference type="Proteomes" id="UP000299102"/>
    </source>
</evidence>
<proteinExistence type="predicted"/>
<gene>
    <name evidence="1" type="ORF">EVAR_2675_1</name>
</gene>
<name>A0A4C1SPZ3_EUMVA</name>
<sequence>MDLANGVRRMDEVSRWVGGRHLVSTRSTLQGRWSQRVRKPEIIYCINVCEAWRPAVQRTLERQGREGRRQGAAGRRSAQKRIVKLERWKRTRGGVRSGRAIELN</sequence>
<reference evidence="1 2" key="1">
    <citation type="journal article" date="2019" name="Commun. Biol.">
        <title>The bagworm genome reveals a unique fibroin gene that provides high tensile strength.</title>
        <authorList>
            <person name="Kono N."/>
            <person name="Nakamura H."/>
            <person name="Ohtoshi R."/>
            <person name="Tomita M."/>
            <person name="Numata K."/>
            <person name="Arakawa K."/>
        </authorList>
    </citation>
    <scope>NUCLEOTIDE SEQUENCE [LARGE SCALE GENOMIC DNA]</scope>
</reference>